<dbReference type="Proteomes" id="UP001148614">
    <property type="component" value="Unassembled WGS sequence"/>
</dbReference>
<feature type="compositionally biased region" description="Basic and acidic residues" evidence="1">
    <location>
        <begin position="164"/>
        <end position="177"/>
    </location>
</feature>
<evidence type="ECO:0000256" key="2">
    <source>
        <dbReference type="SAM" id="Phobius"/>
    </source>
</evidence>
<evidence type="ECO:0000313" key="3">
    <source>
        <dbReference type="EMBL" id="KAJ3580133.1"/>
    </source>
</evidence>
<keyword evidence="2" id="KW-0472">Membrane</keyword>
<feature type="transmembrane region" description="Helical" evidence="2">
    <location>
        <begin position="12"/>
        <end position="32"/>
    </location>
</feature>
<name>A0A9W8TR37_9PEZI</name>
<gene>
    <name evidence="3" type="ORF">NPX13_g439</name>
</gene>
<feature type="transmembrane region" description="Helical" evidence="2">
    <location>
        <begin position="52"/>
        <end position="70"/>
    </location>
</feature>
<protein>
    <submittedName>
        <fullName evidence="3">Uncharacterized protein</fullName>
    </submittedName>
</protein>
<dbReference type="VEuPathDB" id="FungiDB:F4678DRAFT_441944"/>
<comment type="caution">
    <text evidence="3">The sequence shown here is derived from an EMBL/GenBank/DDBJ whole genome shotgun (WGS) entry which is preliminary data.</text>
</comment>
<sequence length="359" mass="39481">MRPSIRDDLKHHYLPIGALGLINQLANIYVYYQILLKNRPLWPTRKLQYNSYNKLLCCAALLVVLGFDITSLSRLRRWELIVNVVGDLAIFTQAIILEAVSIDLGYKPPRKGMTVSNRQGDSTINSETSTLHGDQPPPPYSKDPEKGDATIDYEGEVSSANKECIPDREAVESKYGTDKSSSTGLEMIGSSLTRAETCTETKIETTTTEKVEPDTGINVAGFVFYLVFQIPAAILVSTGIVAQLAQSLPAAWTQVDHMKPIIIVFILFIAVTVVTTCVCIVRLGRRPRPSDAGTIAKSKPGYMDYILMGHAVLSFFIVSFDKWILAALAEDLIGTKHILDASHLAIPYIVLSKLPALAL</sequence>
<keyword evidence="2" id="KW-1133">Transmembrane helix</keyword>
<feature type="transmembrane region" description="Helical" evidence="2">
    <location>
        <begin position="261"/>
        <end position="281"/>
    </location>
</feature>
<keyword evidence="4" id="KW-1185">Reference proteome</keyword>
<dbReference type="AlphaFoldDB" id="A0A9W8TR37"/>
<dbReference type="EMBL" id="JANPWZ010000028">
    <property type="protein sequence ID" value="KAJ3580133.1"/>
    <property type="molecule type" value="Genomic_DNA"/>
</dbReference>
<evidence type="ECO:0000313" key="4">
    <source>
        <dbReference type="Proteomes" id="UP001148614"/>
    </source>
</evidence>
<reference evidence="3" key="1">
    <citation type="submission" date="2022-07" db="EMBL/GenBank/DDBJ databases">
        <title>Genome Sequence of Xylaria arbuscula.</title>
        <authorList>
            <person name="Buettner E."/>
        </authorList>
    </citation>
    <scope>NUCLEOTIDE SEQUENCE</scope>
    <source>
        <strain evidence="3">VT107</strain>
    </source>
</reference>
<feature type="transmembrane region" description="Helical" evidence="2">
    <location>
        <begin position="302"/>
        <end position="320"/>
    </location>
</feature>
<keyword evidence="2" id="KW-0812">Transmembrane</keyword>
<accession>A0A9W8TR37</accession>
<feature type="compositionally biased region" description="Polar residues" evidence="1">
    <location>
        <begin position="114"/>
        <end position="132"/>
    </location>
</feature>
<evidence type="ECO:0000256" key="1">
    <source>
        <dbReference type="SAM" id="MobiDB-lite"/>
    </source>
</evidence>
<proteinExistence type="predicted"/>
<feature type="transmembrane region" description="Helical" evidence="2">
    <location>
        <begin position="219"/>
        <end position="241"/>
    </location>
</feature>
<organism evidence="3 4">
    <name type="scientific">Xylaria arbuscula</name>
    <dbReference type="NCBI Taxonomy" id="114810"/>
    <lineage>
        <taxon>Eukaryota</taxon>
        <taxon>Fungi</taxon>
        <taxon>Dikarya</taxon>
        <taxon>Ascomycota</taxon>
        <taxon>Pezizomycotina</taxon>
        <taxon>Sordariomycetes</taxon>
        <taxon>Xylariomycetidae</taxon>
        <taxon>Xylariales</taxon>
        <taxon>Xylariaceae</taxon>
        <taxon>Xylaria</taxon>
    </lineage>
</organism>
<feature type="region of interest" description="Disordered" evidence="1">
    <location>
        <begin position="111"/>
        <end position="183"/>
    </location>
</feature>